<dbReference type="PANTHER" id="PTHR42759">
    <property type="entry name" value="MOXR FAMILY PROTEIN"/>
    <property type="match status" value="1"/>
</dbReference>
<sequence length="310" mass="33246">MTCPAPDPLTPPAALLSAIAEVVLDKPQAVRLALACLLARGHLLIEDLPGLGKTLLAQTLAGVLGLQFRRVQFTSDLLPADITGGSVWDRESGAFRFVPGPVFTELLLADELNRSTPKTQSALLEAMEERQVSADGHSHALPPAFFVIATQNPLDSQGAFPLPEAQLDRFLMRLHLGWPGREAELALLAGEDRRRLLARQGARLDAAGLLQLQQRCEQVQVSATVLDYVWRLLNATREGGRFRHGLSPRAGRALLAAARAWALIDGRAHLLPADVQAVWPAVAGHRLCGADGDDAAPAVAGLLREVEVVA</sequence>
<proteinExistence type="predicted"/>
<dbReference type="PIRSF" id="PIRSF002849">
    <property type="entry name" value="AAA_ATPase_chaperone_MoxR_prd"/>
    <property type="match status" value="1"/>
</dbReference>
<dbReference type="Gene3D" id="3.40.50.300">
    <property type="entry name" value="P-loop containing nucleotide triphosphate hydrolases"/>
    <property type="match status" value="1"/>
</dbReference>
<evidence type="ECO:0000259" key="1">
    <source>
        <dbReference type="Pfam" id="PF07726"/>
    </source>
</evidence>
<protein>
    <submittedName>
        <fullName evidence="3">AAA family ATPase</fullName>
    </submittedName>
</protein>
<dbReference type="PANTHER" id="PTHR42759:SF5">
    <property type="entry name" value="METHANOL DEHYDROGENASE REGULATOR"/>
    <property type="match status" value="1"/>
</dbReference>
<dbReference type="InterPro" id="IPR041628">
    <property type="entry name" value="ChlI/MoxR_AAA_lid"/>
</dbReference>
<dbReference type="EMBL" id="JBBUTF010000009">
    <property type="protein sequence ID" value="MEK8026739.1"/>
    <property type="molecule type" value="Genomic_DNA"/>
</dbReference>
<dbReference type="InterPro" id="IPR050764">
    <property type="entry name" value="CbbQ/NirQ/NorQ/GpvN"/>
</dbReference>
<comment type="caution">
    <text evidence="3">The sequence shown here is derived from an EMBL/GenBank/DDBJ whole genome shotgun (WGS) entry which is preliminary data.</text>
</comment>
<keyword evidence="4" id="KW-1185">Reference proteome</keyword>
<dbReference type="InterPro" id="IPR011703">
    <property type="entry name" value="ATPase_AAA-3"/>
</dbReference>
<accession>A0ABU9BA12</accession>
<dbReference type="InterPro" id="IPR027417">
    <property type="entry name" value="P-loop_NTPase"/>
</dbReference>
<dbReference type="CDD" id="cd00009">
    <property type="entry name" value="AAA"/>
    <property type="match status" value="1"/>
</dbReference>
<name>A0ABU9BA12_9BURK</name>
<organism evidence="3 4">
    <name type="scientific">Pseudaquabacterium rugosum</name>
    <dbReference type="NCBI Taxonomy" id="2984194"/>
    <lineage>
        <taxon>Bacteria</taxon>
        <taxon>Pseudomonadati</taxon>
        <taxon>Pseudomonadota</taxon>
        <taxon>Betaproteobacteria</taxon>
        <taxon>Burkholderiales</taxon>
        <taxon>Sphaerotilaceae</taxon>
        <taxon>Pseudaquabacterium</taxon>
    </lineage>
</organism>
<evidence type="ECO:0000259" key="2">
    <source>
        <dbReference type="Pfam" id="PF17863"/>
    </source>
</evidence>
<feature type="domain" description="ChlI/MoxR AAA lid" evidence="2">
    <location>
        <begin position="235"/>
        <end position="288"/>
    </location>
</feature>
<feature type="domain" description="ATPase AAA-3" evidence="1">
    <location>
        <begin position="42"/>
        <end position="172"/>
    </location>
</feature>
<evidence type="ECO:0000313" key="3">
    <source>
        <dbReference type="EMBL" id="MEK8026739.1"/>
    </source>
</evidence>
<dbReference type="Pfam" id="PF07726">
    <property type="entry name" value="AAA_3"/>
    <property type="match status" value="1"/>
</dbReference>
<dbReference type="Gene3D" id="1.10.8.80">
    <property type="entry name" value="Magnesium chelatase subunit I, C-Terminal domain"/>
    <property type="match status" value="1"/>
</dbReference>
<dbReference type="RefSeq" id="WP_341374520.1">
    <property type="nucleotide sequence ID" value="NZ_JBBUTF010000009.1"/>
</dbReference>
<dbReference type="Pfam" id="PF17863">
    <property type="entry name" value="AAA_lid_2"/>
    <property type="match status" value="1"/>
</dbReference>
<gene>
    <name evidence="3" type="ORF">AACH11_12275</name>
</gene>
<dbReference type="SUPFAM" id="SSF52540">
    <property type="entry name" value="P-loop containing nucleoside triphosphate hydrolases"/>
    <property type="match status" value="1"/>
</dbReference>
<dbReference type="Proteomes" id="UP001368500">
    <property type="component" value="Unassembled WGS sequence"/>
</dbReference>
<reference evidence="3 4" key="1">
    <citation type="submission" date="2024-04" db="EMBL/GenBank/DDBJ databases">
        <title>Novel species of the genus Ideonella isolated from streams.</title>
        <authorList>
            <person name="Lu H."/>
        </authorList>
    </citation>
    <scope>NUCLEOTIDE SEQUENCE [LARGE SCALE GENOMIC DNA]</scope>
    <source>
        <strain evidence="3 4">BYS139W</strain>
    </source>
</reference>
<evidence type="ECO:0000313" key="4">
    <source>
        <dbReference type="Proteomes" id="UP001368500"/>
    </source>
</evidence>